<proteinExistence type="inferred from homology"/>
<organism evidence="28 29">
    <name type="scientific">Bifiguratus adelaidae</name>
    <dbReference type="NCBI Taxonomy" id="1938954"/>
    <lineage>
        <taxon>Eukaryota</taxon>
        <taxon>Fungi</taxon>
        <taxon>Fungi incertae sedis</taxon>
        <taxon>Mucoromycota</taxon>
        <taxon>Mucoromycotina</taxon>
        <taxon>Endogonomycetes</taxon>
        <taxon>Endogonales</taxon>
        <taxon>Endogonales incertae sedis</taxon>
        <taxon>Bifiguratus</taxon>
    </lineage>
</organism>
<keyword evidence="17" id="KW-0238">DNA-binding</keyword>
<dbReference type="Pfam" id="PF24055">
    <property type="entry name" value="POL3_N"/>
    <property type="match status" value="1"/>
</dbReference>
<dbReference type="InterPro" id="IPR012337">
    <property type="entry name" value="RNaseH-like_sf"/>
</dbReference>
<dbReference type="InterPro" id="IPR043502">
    <property type="entry name" value="DNA/RNA_pol_sf"/>
</dbReference>
<evidence type="ECO:0000256" key="12">
    <source>
        <dbReference type="ARBA" id="ARBA00022771"/>
    </source>
</evidence>
<dbReference type="InterPro" id="IPR056435">
    <property type="entry name" value="DPOD/Z_N"/>
</dbReference>
<feature type="domain" description="DNA polymerase zeta catalytic subunit N-terminal" evidence="27">
    <location>
        <begin position="33"/>
        <end position="88"/>
    </location>
</feature>
<evidence type="ECO:0000259" key="23">
    <source>
        <dbReference type="Pfam" id="PF00136"/>
    </source>
</evidence>
<dbReference type="GO" id="GO:0003887">
    <property type="term" value="F:DNA-directed DNA polymerase activity"/>
    <property type="evidence" value="ECO:0007669"/>
    <property type="project" value="UniProtKB-KW"/>
</dbReference>
<dbReference type="EMBL" id="MVBO01000009">
    <property type="protein sequence ID" value="OZJ05850.1"/>
    <property type="molecule type" value="Genomic_DNA"/>
</dbReference>
<name>A0A261Y5D4_9FUNG</name>
<dbReference type="Gene3D" id="3.90.1600.10">
    <property type="entry name" value="Palm domain of DNA polymerase"/>
    <property type="match status" value="1"/>
</dbReference>
<keyword evidence="15" id="KW-0408">Iron</keyword>
<dbReference type="EC" id="2.7.7.7" evidence="4"/>
<dbReference type="Gene3D" id="1.10.287.690">
    <property type="entry name" value="Helix hairpin bin"/>
    <property type="match status" value="1"/>
</dbReference>
<dbReference type="InterPro" id="IPR036397">
    <property type="entry name" value="RNaseH_sf"/>
</dbReference>
<dbReference type="InterPro" id="IPR023211">
    <property type="entry name" value="DNA_pol_palm_dom_sf"/>
</dbReference>
<feature type="compositionally biased region" description="Polar residues" evidence="22">
    <location>
        <begin position="846"/>
        <end position="865"/>
    </location>
</feature>
<evidence type="ECO:0000256" key="3">
    <source>
        <dbReference type="ARBA" id="ARBA00005755"/>
    </source>
</evidence>
<evidence type="ECO:0000256" key="11">
    <source>
        <dbReference type="ARBA" id="ARBA00022763"/>
    </source>
</evidence>
<evidence type="ECO:0000259" key="24">
    <source>
        <dbReference type="Pfam" id="PF03104"/>
    </source>
</evidence>
<evidence type="ECO:0000256" key="9">
    <source>
        <dbReference type="ARBA" id="ARBA00022705"/>
    </source>
</evidence>
<dbReference type="GO" id="GO:0016035">
    <property type="term" value="C:zeta DNA polymerase complex"/>
    <property type="evidence" value="ECO:0007669"/>
    <property type="project" value="InterPro"/>
</dbReference>
<evidence type="ECO:0000259" key="27">
    <source>
        <dbReference type="Pfam" id="PF24065"/>
    </source>
</evidence>
<evidence type="ECO:0000256" key="15">
    <source>
        <dbReference type="ARBA" id="ARBA00023004"/>
    </source>
</evidence>
<comment type="similarity">
    <text evidence="3">Belongs to the DNA polymerase type-B family.</text>
</comment>
<evidence type="ECO:0000256" key="2">
    <source>
        <dbReference type="ARBA" id="ARBA00004123"/>
    </source>
</evidence>
<feature type="region of interest" description="Disordered" evidence="22">
    <location>
        <begin position="936"/>
        <end position="965"/>
    </location>
</feature>
<dbReference type="Pfam" id="PF03104">
    <property type="entry name" value="DNA_pol_B_exo1"/>
    <property type="match status" value="1"/>
</dbReference>
<evidence type="ECO:0000256" key="8">
    <source>
        <dbReference type="ARBA" id="ARBA00022695"/>
    </source>
</evidence>
<evidence type="ECO:0000256" key="17">
    <source>
        <dbReference type="ARBA" id="ARBA00023125"/>
    </source>
</evidence>
<evidence type="ECO:0000256" key="13">
    <source>
        <dbReference type="ARBA" id="ARBA00022833"/>
    </source>
</evidence>
<evidence type="ECO:0000259" key="26">
    <source>
        <dbReference type="Pfam" id="PF24055"/>
    </source>
</evidence>
<keyword evidence="14" id="KW-0239">DNA-directed DNA polymerase</keyword>
<dbReference type="Gene3D" id="3.30.420.10">
    <property type="entry name" value="Ribonuclease H-like superfamily/Ribonuclease H"/>
    <property type="match status" value="1"/>
</dbReference>
<comment type="catalytic activity">
    <reaction evidence="20">
        <text>DNA(n) + a 2'-deoxyribonucleoside 5'-triphosphate = DNA(n+1) + diphosphate</text>
        <dbReference type="Rhea" id="RHEA:22508"/>
        <dbReference type="Rhea" id="RHEA-COMP:17339"/>
        <dbReference type="Rhea" id="RHEA-COMP:17340"/>
        <dbReference type="ChEBI" id="CHEBI:33019"/>
        <dbReference type="ChEBI" id="CHEBI:61560"/>
        <dbReference type="ChEBI" id="CHEBI:173112"/>
        <dbReference type="EC" id="2.7.7.7"/>
    </reaction>
</comment>
<evidence type="ECO:0000313" key="29">
    <source>
        <dbReference type="Proteomes" id="UP000242875"/>
    </source>
</evidence>
<evidence type="ECO:0000256" key="16">
    <source>
        <dbReference type="ARBA" id="ARBA00023014"/>
    </source>
</evidence>
<feature type="compositionally biased region" description="Polar residues" evidence="22">
    <location>
        <begin position="826"/>
        <end position="839"/>
    </location>
</feature>
<dbReference type="GO" id="GO:0006260">
    <property type="term" value="P:DNA replication"/>
    <property type="evidence" value="ECO:0007669"/>
    <property type="project" value="UniProtKB-KW"/>
</dbReference>
<comment type="cofactor">
    <cofactor evidence="1">
        <name>[4Fe-4S] cluster</name>
        <dbReference type="ChEBI" id="CHEBI:49883"/>
    </cofactor>
</comment>
<evidence type="ECO:0000256" key="20">
    <source>
        <dbReference type="ARBA" id="ARBA00049244"/>
    </source>
</evidence>
<dbReference type="InterPro" id="IPR017964">
    <property type="entry name" value="DNA-dir_DNA_pol_B_CS"/>
</dbReference>
<dbReference type="Gene3D" id="3.30.342.10">
    <property type="entry name" value="DNA Polymerase, chain B, domain 1"/>
    <property type="match status" value="1"/>
</dbReference>
<evidence type="ECO:0000256" key="7">
    <source>
        <dbReference type="ARBA" id="ARBA00022679"/>
    </source>
</evidence>
<feature type="region of interest" description="Disordered" evidence="22">
    <location>
        <begin position="824"/>
        <end position="866"/>
    </location>
</feature>
<evidence type="ECO:0000256" key="21">
    <source>
        <dbReference type="ARBA" id="ARBA00066055"/>
    </source>
</evidence>
<dbReference type="Proteomes" id="UP000242875">
    <property type="component" value="Unassembled WGS sequence"/>
</dbReference>
<evidence type="ECO:0000313" key="28">
    <source>
        <dbReference type="EMBL" id="OZJ05850.1"/>
    </source>
</evidence>
<feature type="compositionally biased region" description="Low complexity" evidence="22">
    <location>
        <begin position="1"/>
        <end position="20"/>
    </location>
</feature>
<sequence length="2083" mass="235711">MAHLSASPSSYSRRASSHQSVEPTDNHDLPDVYFSVRLTNIDHYMVVPGPMDRQISPFSPENVGLNQVPVIRIFGSTPGGQKCCMHVHQVFPYFYIPYDGDLAPDVVQSHIYQLATSLNQALTLSQNRNPNDYRYNQHLAAIVLVKGVNVYGYHVGYSYFLKLYLVNPDSKWRMVELLQGGTVMGRRYQPFESHVPYLLQFMLDHNLYGMGFIDVSQHTGYEVTSPDNWNKGLSEYDGCMRFRCPLPDRGPPLQASDRETPPIYYLRSNVPPAYLWPSDMPGFARQSYTELEADVTAMSIINRRRVAERDIHKDFGEAQALLYEMYGKRAPQPSISSSPALDNLDTQTVDEARFVKSLQMLWKDESRRRVRKGLSASVPSVTQHEIRAPQSSWANELLLRQGVQRLVDADGTEDGVKSTDLRKIAERMLARQQDYDTYIMTAFQSVEALFPKRRSIALEQQIKTTSGEKHHRDYQSLAEDWLERLQRHDIRSQSPSDPLLTQINDPHLSAKQSQFYVAPSTPTKRKAALYQIADSPSKYQKLGQINAVIDRQKVEVFQRRYQTALEELEPDVRTPNDMELSDLEAILEDPLLSLEDRVGSALDNHLDGDGDNRYNAPAEQHQTEDGLSEDQLNELLDQLSDYALTQTSEPAVQTGQMHEHVLSELDTRPESTTIDGLDQGFDNPPLPEGALGSTQAPSISPTKRYPLSQLSKLFSPTTAGRTLGNSLSRITSRVNSFDEADLEGLEGLEGLDFDDEIGFTQADTESDHSPSLGPRQRLEECVRRENNSDFIPQLDGAADDHHVRPFFISIPRQNVASNEFHLERSNGPTDHNSTRSCSNDKAAGETFSQHNSNIDNAYEDGSNSDALGDLPHQDPQIEERFPENEVLTFTPPHNSPAKQYISRRITLIGSDIISAVNGGLDEECFTATITELWSPRTSPVPREIPHDQWPVPRSPNQTSWTTDKHTSLSSPKTFLVGHVSQPLTISSKDNSHLDPSNVTFASSSQEPSSNNSCQLNDAYQSLLLRAYGAFAVRAQSHRAIFFFGIPAPSLSTLEATRDEYDVPSIAYTNPYFSVDSDVPDRPKVFAGREFRLKSHSPRFLKEFQSETIFSSAEEDSISSQDSLTRNPSTSHMVSIVRAQSPSMYRSWTWGLPPPSIRTSSRLRQQSLFPDDVPADMEDMDETARSVKEAFISPGSQERDPSQIEAPTQPNMYGFKFSQHRSSPITPEKEYVDTFSVEVYVTSRGDFLPIPNEDPISLIFWAVHTDKEVELPPNGLRPGYRVGIMALEGVIDIEKCGITGYDIKYVKDELGLFEALVDVIRLYDPDILTGYEIHNSSWGYLIERAGKIYQINLCDELSRVRMGHSSKATREDDAWGFREASSIHVNGRHMLNIWRLMKGEINLNSYTYENITFHILHKRVPHYSYRVLSQWFTKGQSMLKRRVLMHYIEKVQVNLELLDEAEIVSRTSEFARIFGVDFFSVISRGSQFKVESVMIRIAKPENLLLLSPSRKQVGEQRAAECLPLVMEPESRFYPSPLLVLDFQSLYPSVMIAYNLCYTTCLGKITEVGGPTRFGVTELKLPDGTFSLLKDYITVTPNGMMFVKPTIRRSLLAKMLTELLDTRVMIKRAMKENKDNKALLRVLNSRQLGLKYLANVTYGYTSASFSGRMPGVEIADSIVQCGRETLERAIEVINTTARWGARVVYGDTDSVFVYLPGKSRNEAFEIGADISDTITRMNPSPIRLKFEKVYHPCVLLTKKRYVGFKYETPDTQEPEFDAKGIETIRRDGVPAVQKMMETSLKILFRHQDLSQLKAYLQRQWRKILAGRVSIQDFIFAKEVKLGSYSERGLLPPGAFVSTKKMVADPRSEPQYGERVPYVVVYGKPGARLIDQVVSPELLLKDRTLRLHGHYYITKQIIPSLERIFNLVGADLKSWFDEMPRMQRAIAYTASQQDEAGQGSSDIIGGRTIDQYYMSRKCKICGIIADHDLCETCSQNPSQSAYNLAAKSHLGDTKYQRLLEICKSCSGVSGYEAMLANMSIIDIEDMKMDYDHPCNSMDCPVFFERTKLYNHIRNVTTDTLLQDLYI</sequence>
<evidence type="ECO:0000259" key="25">
    <source>
        <dbReference type="Pfam" id="PF14260"/>
    </source>
</evidence>
<feature type="domain" description="DNA-directed DNA polymerase family B multifunctional" evidence="23">
    <location>
        <begin position="1477"/>
        <end position="1923"/>
    </location>
</feature>
<dbReference type="PANTHER" id="PTHR45812:SF1">
    <property type="entry name" value="DNA POLYMERASE ZETA CATALYTIC SUBUNIT"/>
    <property type="match status" value="1"/>
</dbReference>
<evidence type="ECO:0000256" key="22">
    <source>
        <dbReference type="SAM" id="MobiDB-lite"/>
    </source>
</evidence>
<keyword evidence="18" id="KW-0234">DNA repair</keyword>
<comment type="subcellular location">
    <subcellularLocation>
        <location evidence="2">Nucleus</location>
    </subcellularLocation>
</comment>
<feature type="region of interest" description="Disordered" evidence="22">
    <location>
        <begin position="1"/>
        <end position="26"/>
    </location>
</feature>
<dbReference type="InterPro" id="IPR006133">
    <property type="entry name" value="DNA-dir_DNA_pol_B_exonuc"/>
</dbReference>
<feature type="domain" description="DNA-directed DNA polymerase family B exonuclease" evidence="24">
    <location>
        <begin position="1241"/>
        <end position="1408"/>
    </location>
</feature>
<dbReference type="GO" id="GO:0005634">
    <property type="term" value="C:nucleus"/>
    <property type="evidence" value="ECO:0007669"/>
    <property type="project" value="UniProtKB-SubCell"/>
</dbReference>
<comment type="subunit">
    <text evidence="21">Forms DNA polymerase zeta with REV7.</text>
</comment>
<keyword evidence="19" id="KW-0539">Nucleus</keyword>
<dbReference type="OrthoDB" id="2414538at2759"/>
<feature type="compositionally biased region" description="Polar residues" evidence="22">
    <location>
        <begin position="954"/>
        <end position="965"/>
    </location>
</feature>
<keyword evidence="10" id="KW-0479">Metal-binding</keyword>
<dbReference type="InterPro" id="IPR006172">
    <property type="entry name" value="DNA-dir_DNA_pol_B"/>
</dbReference>
<protein>
    <recommendedName>
        <fullName evidence="5">DNA polymerase zeta catalytic subunit</fullName>
        <ecNumber evidence="4">2.7.7.7</ecNumber>
    </recommendedName>
</protein>
<dbReference type="PANTHER" id="PTHR45812">
    <property type="entry name" value="DNA POLYMERASE ZETA CATALYTIC SUBUNIT"/>
    <property type="match status" value="1"/>
</dbReference>
<feature type="domain" description="DNA polymerase delta/zeta catalytic subunit N-terminal" evidence="26">
    <location>
        <begin position="89"/>
        <end position="169"/>
    </location>
</feature>
<accession>A0A261Y5D4</accession>
<dbReference type="Gene3D" id="1.10.132.60">
    <property type="entry name" value="DNA polymerase family B, C-terminal domain"/>
    <property type="match status" value="1"/>
</dbReference>
<feature type="compositionally biased region" description="Basic and acidic residues" evidence="22">
    <location>
        <begin position="602"/>
        <end position="612"/>
    </location>
</feature>
<feature type="region of interest" description="Disordered" evidence="22">
    <location>
        <begin position="602"/>
        <end position="627"/>
    </location>
</feature>
<dbReference type="FunFam" id="3.30.420.10:FF:000024">
    <property type="entry name" value="DNA polymerase zeta catalytic subunit"/>
    <property type="match status" value="1"/>
</dbReference>
<evidence type="ECO:0000256" key="6">
    <source>
        <dbReference type="ARBA" id="ARBA00022485"/>
    </source>
</evidence>
<dbReference type="InterPro" id="IPR006134">
    <property type="entry name" value="DNA-dir_DNA_pol_B_multi_dom"/>
</dbReference>
<dbReference type="SMART" id="SM00486">
    <property type="entry name" value="POLBc"/>
    <property type="match status" value="1"/>
</dbReference>
<dbReference type="PROSITE" id="PS00116">
    <property type="entry name" value="DNA_POLYMERASE_B"/>
    <property type="match status" value="1"/>
</dbReference>
<keyword evidence="9" id="KW-0235">DNA replication</keyword>
<dbReference type="Pfam" id="PF00136">
    <property type="entry name" value="DNA_pol_B"/>
    <property type="match status" value="1"/>
</dbReference>
<evidence type="ECO:0000256" key="18">
    <source>
        <dbReference type="ARBA" id="ARBA00023204"/>
    </source>
</evidence>
<evidence type="ECO:0000256" key="5">
    <source>
        <dbReference type="ARBA" id="ARBA00021589"/>
    </source>
</evidence>
<evidence type="ECO:0000256" key="14">
    <source>
        <dbReference type="ARBA" id="ARBA00022932"/>
    </source>
</evidence>
<feature type="domain" description="C4-type zinc-finger of DNA polymerase delta" evidence="25">
    <location>
        <begin position="1975"/>
        <end position="2062"/>
    </location>
</feature>
<gene>
    <name evidence="28" type="ORF">BZG36_00882</name>
</gene>
<dbReference type="InterPro" id="IPR056447">
    <property type="entry name" value="REV3_N"/>
</dbReference>
<keyword evidence="8" id="KW-0548">Nucleotidyltransferase</keyword>
<dbReference type="SUPFAM" id="SSF53098">
    <property type="entry name" value="Ribonuclease H-like"/>
    <property type="match status" value="1"/>
</dbReference>
<dbReference type="GO" id="GO:0008270">
    <property type="term" value="F:zinc ion binding"/>
    <property type="evidence" value="ECO:0007669"/>
    <property type="project" value="UniProtKB-KW"/>
</dbReference>
<dbReference type="Pfam" id="PF24065">
    <property type="entry name" value="REV3_N"/>
    <property type="match status" value="1"/>
</dbReference>
<evidence type="ECO:0000256" key="4">
    <source>
        <dbReference type="ARBA" id="ARBA00012417"/>
    </source>
</evidence>
<keyword evidence="16" id="KW-0411">Iron-sulfur</keyword>
<dbReference type="GO" id="GO:0000724">
    <property type="term" value="P:double-strand break repair via homologous recombination"/>
    <property type="evidence" value="ECO:0007669"/>
    <property type="project" value="TreeGrafter"/>
</dbReference>
<comment type="caution">
    <text evidence="28">The sequence shown here is derived from an EMBL/GenBank/DDBJ whole genome shotgun (WGS) entry which is preliminary data.</text>
</comment>
<keyword evidence="6" id="KW-0004">4Fe-4S</keyword>
<dbReference type="SUPFAM" id="SSF56672">
    <property type="entry name" value="DNA/RNA polymerases"/>
    <property type="match status" value="1"/>
</dbReference>
<dbReference type="FunFam" id="1.10.132.60:FF:000007">
    <property type="entry name" value="DNA polymerase"/>
    <property type="match status" value="1"/>
</dbReference>
<keyword evidence="11" id="KW-0227">DNA damage</keyword>
<evidence type="ECO:0000256" key="10">
    <source>
        <dbReference type="ARBA" id="ARBA00022723"/>
    </source>
</evidence>
<dbReference type="PRINTS" id="PR00106">
    <property type="entry name" value="DNAPOLB"/>
</dbReference>
<dbReference type="GO" id="GO:0000166">
    <property type="term" value="F:nucleotide binding"/>
    <property type="evidence" value="ECO:0007669"/>
    <property type="project" value="InterPro"/>
</dbReference>
<keyword evidence="7" id="KW-0808">Transferase</keyword>
<dbReference type="InterPro" id="IPR042087">
    <property type="entry name" value="DNA_pol_B_thumb"/>
</dbReference>
<dbReference type="GO" id="GO:0051539">
    <property type="term" value="F:4 iron, 4 sulfur cluster binding"/>
    <property type="evidence" value="ECO:0007669"/>
    <property type="project" value="UniProtKB-KW"/>
</dbReference>
<keyword evidence="12" id="KW-0863">Zinc-finger</keyword>
<dbReference type="GO" id="GO:0042276">
    <property type="term" value="P:error-prone translesion synthesis"/>
    <property type="evidence" value="ECO:0007669"/>
    <property type="project" value="TreeGrafter"/>
</dbReference>
<dbReference type="InterPro" id="IPR025687">
    <property type="entry name" value="Znf-C4pol"/>
</dbReference>
<reference evidence="28 29" key="1">
    <citation type="journal article" date="2017" name="Mycologia">
        <title>Bifiguratus adelaidae, gen. et sp. nov., a new member of Mucoromycotina in endophytic and soil-dwelling habitats.</title>
        <authorList>
            <person name="Torres-Cruz T.J."/>
            <person name="Billingsley Tobias T.L."/>
            <person name="Almatruk M."/>
            <person name="Hesse C."/>
            <person name="Kuske C.R."/>
            <person name="Desiro A."/>
            <person name="Benucci G.M."/>
            <person name="Bonito G."/>
            <person name="Stajich J.E."/>
            <person name="Dunlap C."/>
            <person name="Arnold A.E."/>
            <person name="Porras-Alfaro A."/>
        </authorList>
    </citation>
    <scope>NUCLEOTIDE SEQUENCE [LARGE SCALE GENOMIC DNA]</scope>
    <source>
        <strain evidence="28 29">AZ0501</strain>
    </source>
</reference>
<dbReference type="CDD" id="cd05778">
    <property type="entry name" value="DNA_polB_zeta_exo"/>
    <property type="match status" value="1"/>
</dbReference>
<keyword evidence="29" id="KW-1185">Reference proteome</keyword>
<dbReference type="FunFam" id="1.10.287.690:FF:000002">
    <property type="entry name" value="DNA polymerase zeta"/>
    <property type="match status" value="1"/>
</dbReference>
<evidence type="ECO:0000256" key="1">
    <source>
        <dbReference type="ARBA" id="ARBA00001966"/>
    </source>
</evidence>
<dbReference type="GO" id="GO:0003677">
    <property type="term" value="F:DNA binding"/>
    <property type="evidence" value="ECO:0007669"/>
    <property type="project" value="UniProtKB-KW"/>
</dbReference>
<keyword evidence="13" id="KW-0862">Zinc</keyword>
<dbReference type="InterPro" id="IPR030559">
    <property type="entry name" value="PolZ_Rev3"/>
</dbReference>
<dbReference type="CDD" id="cd05534">
    <property type="entry name" value="POLBc_zeta"/>
    <property type="match status" value="1"/>
</dbReference>
<dbReference type="Pfam" id="PF14260">
    <property type="entry name" value="zf-C4pol"/>
    <property type="match status" value="1"/>
</dbReference>
<evidence type="ECO:0000256" key="19">
    <source>
        <dbReference type="ARBA" id="ARBA00023242"/>
    </source>
</evidence>